<feature type="compositionally biased region" description="Basic and acidic residues" evidence="1">
    <location>
        <begin position="75"/>
        <end position="84"/>
    </location>
</feature>
<sequence length="262" mass="28362">MPGSQLIGSALRFRHHPDFRRARHQVLHEEQVEVPGYSQLDGSPRFDGVVIRTPETHQPPANIRIERHVLPVHLHHDHDHDHPNPDPNATHPLPTPTPTGNPHQEPPTGANRGARTPGTNDNRDAKGVRAAGHHHPERTHLSPSTPASDARIGAGHAGRTEQPRTGAGRADASESEARPRAAGRKGVRGRGTAQERTTRHLQRWGGGGGRGAWPRCGCGGDGAPPVSFAFEPPTPPSRRFARFGSRYVTDPRLPACSNTCSK</sequence>
<feature type="region of interest" description="Disordered" evidence="1">
    <location>
        <begin position="75"/>
        <end position="209"/>
    </location>
</feature>
<evidence type="ECO:0000256" key="1">
    <source>
        <dbReference type="SAM" id="MobiDB-lite"/>
    </source>
</evidence>
<evidence type="ECO:0000313" key="2">
    <source>
        <dbReference type="EMBL" id="TDL25264.1"/>
    </source>
</evidence>
<evidence type="ECO:0000313" key="3">
    <source>
        <dbReference type="Proteomes" id="UP000294933"/>
    </source>
</evidence>
<accession>A0A4Y7QCF3</accession>
<dbReference type="Proteomes" id="UP000294933">
    <property type="component" value="Unassembled WGS sequence"/>
</dbReference>
<proteinExistence type="predicted"/>
<feature type="region of interest" description="Disordered" evidence="1">
    <location>
        <begin position="35"/>
        <end position="62"/>
    </location>
</feature>
<reference evidence="2 3" key="1">
    <citation type="submission" date="2018-06" db="EMBL/GenBank/DDBJ databases">
        <title>A transcriptomic atlas of mushroom development highlights an independent origin of complex multicellularity.</title>
        <authorList>
            <consortium name="DOE Joint Genome Institute"/>
            <person name="Krizsan K."/>
            <person name="Almasi E."/>
            <person name="Merenyi Z."/>
            <person name="Sahu N."/>
            <person name="Viragh M."/>
            <person name="Koszo T."/>
            <person name="Mondo S."/>
            <person name="Kiss B."/>
            <person name="Balint B."/>
            <person name="Kues U."/>
            <person name="Barry K."/>
            <person name="Hegedus J.C."/>
            <person name="Henrissat B."/>
            <person name="Johnson J."/>
            <person name="Lipzen A."/>
            <person name="Ohm R."/>
            <person name="Nagy I."/>
            <person name="Pangilinan J."/>
            <person name="Yan J."/>
            <person name="Xiong Y."/>
            <person name="Grigoriev I.V."/>
            <person name="Hibbett D.S."/>
            <person name="Nagy L.G."/>
        </authorList>
    </citation>
    <scope>NUCLEOTIDE SEQUENCE [LARGE SCALE GENOMIC DNA]</scope>
    <source>
        <strain evidence="2 3">SZMC22713</strain>
    </source>
</reference>
<protein>
    <submittedName>
        <fullName evidence="2">Uncharacterized protein</fullName>
    </submittedName>
</protein>
<dbReference type="AlphaFoldDB" id="A0A4Y7QCF3"/>
<dbReference type="EMBL" id="ML170164">
    <property type="protein sequence ID" value="TDL25264.1"/>
    <property type="molecule type" value="Genomic_DNA"/>
</dbReference>
<organism evidence="2 3">
    <name type="scientific">Rickenella mellea</name>
    <dbReference type="NCBI Taxonomy" id="50990"/>
    <lineage>
        <taxon>Eukaryota</taxon>
        <taxon>Fungi</taxon>
        <taxon>Dikarya</taxon>
        <taxon>Basidiomycota</taxon>
        <taxon>Agaricomycotina</taxon>
        <taxon>Agaricomycetes</taxon>
        <taxon>Hymenochaetales</taxon>
        <taxon>Rickenellaceae</taxon>
        <taxon>Rickenella</taxon>
    </lineage>
</organism>
<keyword evidence="3" id="KW-1185">Reference proteome</keyword>
<gene>
    <name evidence="2" type="ORF">BD410DRAFT_826553</name>
</gene>
<name>A0A4Y7QCF3_9AGAM</name>
<dbReference type="VEuPathDB" id="FungiDB:BD410DRAFT_826553"/>